<dbReference type="CDD" id="cd03039">
    <property type="entry name" value="GST_N_Sigma_like"/>
    <property type="match status" value="1"/>
</dbReference>
<proteinExistence type="predicted"/>
<evidence type="ECO:0000256" key="3">
    <source>
        <dbReference type="ARBA" id="ARBA00047960"/>
    </source>
</evidence>
<dbReference type="InterPro" id="IPR010987">
    <property type="entry name" value="Glutathione-S-Trfase_C-like"/>
</dbReference>
<dbReference type="STRING" id="10228.B3RU72"/>
<dbReference type="SUPFAM" id="SSF52833">
    <property type="entry name" value="Thioredoxin-like"/>
    <property type="match status" value="1"/>
</dbReference>
<reference evidence="6 7" key="1">
    <citation type="journal article" date="2008" name="Nature">
        <title>The Trichoplax genome and the nature of placozoans.</title>
        <authorList>
            <person name="Srivastava M."/>
            <person name="Begovic E."/>
            <person name="Chapman J."/>
            <person name="Putnam N.H."/>
            <person name="Hellsten U."/>
            <person name="Kawashima T."/>
            <person name="Kuo A."/>
            <person name="Mitros T."/>
            <person name="Salamov A."/>
            <person name="Carpenter M.L."/>
            <person name="Signorovitch A.Y."/>
            <person name="Moreno M.A."/>
            <person name="Kamm K."/>
            <person name="Grimwood J."/>
            <person name="Schmutz J."/>
            <person name="Shapiro H."/>
            <person name="Grigoriev I.V."/>
            <person name="Buss L.W."/>
            <person name="Schierwater B."/>
            <person name="Dellaporta S.L."/>
            <person name="Rokhsar D.S."/>
        </authorList>
    </citation>
    <scope>NUCLEOTIDE SEQUENCE [LARGE SCALE GENOMIC DNA]</scope>
    <source>
        <strain evidence="6 7">Grell-BS-1999</strain>
    </source>
</reference>
<dbReference type="SFLD" id="SFLDG01205">
    <property type="entry name" value="AMPS.1"/>
    <property type="match status" value="1"/>
</dbReference>
<dbReference type="Pfam" id="PF14497">
    <property type="entry name" value="GST_C_3"/>
    <property type="match status" value="1"/>
</dbReference>
<dbReference type="SUPFAM" id="SSF47616">
    <property type="entry name" value="GST C-terminal domain-like"/>
    <property type="match status" value="1"/>
</dbReference>
<dbReference type="InterPro" id="IPR004045">
    <property type="entry name" value="Glutathione_S-Trfase_N"/>
</dbReference>
<dbReference type="KEGG" id="tad:TRIADDRAFT_55179"/>
<feature type="domain" description="GST C-terminal" evidence="5">
    <location>
        <begin position="81"/>
        <end position="209"/>
    </location>
</feature>
<dbReference type="GeneID" id="6752534"/>
<dbReference type="Pfam" id="PF02798">
    <property type="entry name" value="GST_N"/>
    <property type="match status" value="1"/>
</dbReference>
<dbReference type="PANTHER" id="PTHR11571">
    <property type="entry name" value="GLUTATHIONE S-TRANSFERASE"/>
    <property type="match status" value="1"/>
</dbReference>
<dbReference type="InterPro" id="IPR004046">
    <property type="entry name" value="GST_C"/>
</dbReference>
<dbReference type="Gene3D" id="3.40.30.10">
    <property type="entry name" value="Glutaredoxin"/>
    <property type="match status" value="1"/>
</dbReference>
<dbReference type="OrthoDB" id="414243at2759"/>
<dbReference type="AlphaFoldDB" id="B3RU72"/>
<dbReference type="InterPro" id="IPR040079">
    <property type="entry name" value="Glutathione_S-Trfase"/>
</dbReference>
<accession>B3RU72</accession>
<comment type="catalytic activity">
    <reaction evidence="3">
        <text>RX + glutathione = an S-substituted glutathione + a halide anion + H(+)</text>
        <dbReference type="Rhea" id="RHEA:16437"/>
        <dbReference type="ChEBI" id="CHEBI:15378"/>
        <dbReference type="ChEBI" id="CHEBI:16042"/>
        <dbReference type="ChEBI" id="CHEBI:17792"/>
        <dbReference type="ChEBI" id="CHEBI:57925"/>
        <dbReference type="ChEBI" id="CHEBI:90779"/>
        <dbReference type="EC" id="2.5.1.18"/>
    </reaction>
</comment>
<organism evidence="6 7">
    <name type="scientific">Trichoplax adhaerens</name>
    <name type="common">Trichoplax reptans</name>
    <dbReference type="NCBI Taxonomy" id="10228"/>
    <lineage>
        <taxon>Eukaryota</taxon>
        <taxon>Metazoa</taxon>
        <taxon>Placozoa</taxon>
        <taxon>Uniplacotomia</taxon>
        <taxon>Trichoplacea</taxon>
        <taxon>Trichoplacidae</taxon>
        <taxon>Trichoplax</taxon>
    </lineage>
</organism>
<dbReference type="GO" id="GO:0004364">
    <property type="term" value="F:glutathione transferase activity"/>
    <property type="evidence" value="ECO:0000318"/>
    <property type="project" value="GO_Central"/>
</dbReference>
<feature type="domain" description="GST N-terminal" evidence="4">
    <location>
        <begin position="2"/>
        <end position="79"/>
    </location>
</feature>
<evidence type="ECO:0000259" key="5">
    <source>
        <dbReference type="PROSITE" id="PS50405"/>
    </source>
</evidence>
<dbReference type="InParanoid" id="B3RU72"/>
<dbReference type="PROSITE" id="PS50404">
    <property type="entry name" value="GST_NTER"/>
    <property type="match status" value="1"/>
</dbReference>
<dbReference type="PhylomeDB" id="B3RU72"/>
<evidence type="ECO:0000256" key="2">
    <source>
        <dbReference type="ARBA" id="ARBA00022679"/>
    </source>
</evidence>
<dbReference type="CTD" id="6752534"/>
<dbReference type="PROSITE" id="PS50405">
    <property type="entry name" value="GST_CTER"/>
    <property type="match status" value="1"/>
</dbReference>
<dbReference type="GO" id="GO:0006749">
    <property type="term" value="P:glutathione metabolic process"/>
    <property type="evidence" value="ECO:0000318"/>
    <property type="project" value="GO_Central"/>
</dbReference>
<evidence type="ECO:0000259" key="4">
    <source>
        <dbReference type="PROSITE" id="PS50404"/>
    </source>
</evidence>
<dbReference type="SFLD" id="SFLDS00019">
    <property type="entry name" value="Glutathione_Transferase_(cytos"/>
    <property type="match status" value="1"/>
</dbReference>
<dbReference type="InterPro" id="IPR036282">
    <property type="entry name" value="Glutathione-S-Trfase_C_sf"/>
</dbReference>
<name>B3RU72_TRIAD</name>
<protein>
    <recommendedName>
        <fullName evidence="1">glutathione transferase</fullName>
        <ecNumber evidence="1">2.5.1.18</ecNumber>
    </recommendedName>
</protein>
<dbReference type="InterPro" id="IPR036249">
    <property type="entry name" value="Thioredoxin-like_sf"/>
</dbReference>
<dbReference type="OMA" id="MECARID"/>
<dbReference type="FunFam" id="1.20.1050.10:FF:000030">
    <property type="entry name" value="Glutathione S-transferase S1"/>
    <property type="match status" value="1"/>
</dbReference>
<dbReference type="SFLD" id="SFLDG00363">
    <property type="entry name" value="AMPS_(cytGST):_Alpha-__Mu-__Pi"/>
    <property type="match status" value="1"/>
</dbReference>
<dbReference type="EMBL" id="DS985244">
    <property type="protein sequence ID" value="EDV25288.1"/>
    <property type="molecule type" value="Genomic_DNA"/>
</dbReference>
<dbReference type="Proteomes" id="UP000009022">
    <property type="component" value="Unassembled WGS sequence"/>
</dbReference>
<dbReference type="Gene3D" id="1.20.1050.10">
    <property type="match status" value="1"/>
</dbReference>
<keyword evidence="7" id="KW-1185">Reference proteome</keyword>
<dbReference type="HOGENOM" id="CLU_039475_1_0_1"/>
<dbReference type="CDD" id="cd03192">
    <property type="entry name" value="GST_C_Sigma_like"/>
    <property type="match status" value="1"/>
</dbReference>
<keyword evidence="2" id="KW-0808">Transferase</keyword>
<dbReference type="PANTHER" id="PTHR11571:SF224">
    <property type="entry name" value="HEMATOPOIETIC PROSTAGLANDIN D SYNTHASE"/>
    <property type="match status" value="1"/>
</dbReference>
<dbReference type="EC" id="2.5.1.18" evidence="1"/>
<evidence type="ECO:0000313" key="6">
    <source>
        <dbReference type="EMBL" id="EDV25288.1"/>
    </source>
</evidence>
<sequence>MPKYILHYLDIDARAELIRLILAYDDIHFKEILYSFEEWPTVKEKFPYETVPVLVMDGKEVAQSGAITRYLARVAGINGKTTTEKAMADMYVDTFIYDIVEKSYSFRLPALEPDEEKRKEKAQEFLKEKLIPFLDQLEELYKKNGGGPWFCGETFTYADLAYFRMVNNVHDLVMQVPTPHPHLQENYERTANIPRIAEYQKNKKQDRII</sequence>
<dbReference type="InterPro" id="IPR050213">
    <property type="entry name" value="GST_superfamily"/>
</dbReference>
<evidence type="ECO:0000313" key="7">
    <source>
        <dbReference type="Proteomes" id="UP000009022"/>
    </source>
</evidence>
<dbReference type="eggNOG" id="KOG1695">
    <property type="taxonomic scope" value="Eukaryota"/>
</dbReference>
<evidence type="ECO:0000256" key="1">
    <source>
        <dbReference type="ARBA" id="ARBA00012452"/>
    </source>
</evidence>
<dbReference type="RefSeq" id="XP_002111321.1">
    <property type="nucleotide sequence ID" value="XM_002111285.1"/>
</dbReference>
<gene>
    <name evidence="6" type="ORF">TRIADDRAFT_55179</name>
</gene>